<protein>
    <submittedName>
        <fullName evidence="1">Uncharacterized protein</fullName>
    </submittedName>
</protein>
<name>A0A066W5W6_TILAU</name>
<keyword evidence="2" id="KW-1185">Reference proteome</keyword>
<dbReference type="EMBL" id="JMSN01000035">
    <property type="protein sequence ID" value="KDN46469.1"/>
    <property type="molecule type" value="Genomic_DNA"/>
</dbReference>
<dbReference type="InParanoid" id="A0A066W5W6"/>
<dbReference type="RefSeq" id="XP_013243558.1">
    <property type="nucleotide sequence ID" value="XM_013388104.1"/>
</dbReference>
<comment type="caution">
    <text evidence="1">The sequence shown here is derived from an EMBL/GenBank/DDBJ whole genome shotgun (WGS) entry which is preliminary data.</text>
</comment>
<dbReference type="Proteomes" id="UP000027361">
    <property type="component" value="Unassembled WGS sequence"/>
</dbReference>
<accession>A0A066W5W6</accession>
<dbReference type="AlphaFoldDB" id="A0A066W5W6"/>
<evidence type="ECO:0000313" key="1">
    <source>
        <dbReference type="EMBL" id="KDN46469.1"/>
    </source>
</evidence>
<organism evidence="1 2">
    <name type="scientific">Tilletiaria anomala (strain ATCC 24038 / CBS 436.72 / UBC 951)</name>
    <dbReference type="NCBI Taxonomy" id="1037660"/>
    <lineage>
        <taxon>Eukaryota</taxon>
        <taxon>Fungi</taxon>
        <taxon>Dikarya</taxon>
        <taxon>Basidiomycota</taxon>
        <taxon>Ustilaginomycotina</taxon>
        <taxon>Exobasidiomycetes</taxon>
        <taxon>Georgefischeriales</taxon>
        <taxon>Tilletiariaceae</taxon>
        <taxon>Tilletiaria</taxon>
    </lineage>
</organism>
<reference evidence="1 2" key="1">
    <citation type="submission" date="2014-05" db="EMBL/GenBank/DDBJ databases">
        <title>Draft genome sequence of a rare smut relative, Tilletiaria anomala UBC 951.</title>
        <authorList>
            <consortium name="DOE Joint Genome Institute"/>
            <person name="Toome M."/>
            <person name="Kuo A."/>
            <person name="Henrissat B."/>
            <person name="Lipzen A."/>
            <person name="Tritt A."/>
            <person name="Yoshinaga Y."/>
            <person name="Zane M."/>
            <person name="Barry K."/>
            <person name="Grigoriev I.V."/>
            <person name="Spatafora J.W."/>
            <person name="Aimea M.C."/>
        </authorList>
    </citation>
    <scope>NUCLEOTIDE SEQUENCE [LARGE SCALE GENOMIC DNA]</scope>
    <source>
        <strain evidence="1 2">UBC 951</strain>
    </source>
</reference>
<evidence type="ECO:0000313" key="2">
    <source>
        <dbReference type="Proteomes" id="UP000027361"/>
    </source>
</evidence>
<dbReference type="GeneID" id="25267203"/>
<gene>
    <name evidence="1" type="ORF">K437DRAFT_294301</name>
</gene>
<proteinExistence type="predicted"/>
<dbReference type="HOGENOM" id="CLU_1373055_0_0_1"/>
<sequence length="199" mass="21888">MALPTGSFALSTVEGQQMGPQAFGGNVLYVPMITASIFPVRQKDDMAYVLEDLHYAQRTLCFDRQRSYATSHSGGARMGSILACDPQGEQLLHGYRARQRPAGRAGRNLMHPVMHGYKGCRPSRPIALTYSAGTGSTLRSLLVCPFQHIFQTPIHSSSPPVVRRSRNWCGQASVVEFFIAQHDHMQPSDANGWNASRGL</sequence>
<dbReference type="STRING" id="1037660.A0A066W5W6"/>